<feature type="compositionally biased region" description="Basic residues" evidence="1">
    <location>
        <begin position="210"/>
        <end position="223"/>
    </location>
</feature>
<protein>
    <submittedName>
        <fullName evidence="2">Uncharacterized protein</fullName>
    </submittedName>
</protein>
<evidence type="ECO:0000313" key="3">
    <source>
        <dbReference type="Proteomes" id="UP001202831"/>
    </source>
</evidence>
<feature type="region of interest" description="Disordered" evidence="1">
    <location>
        <begin position="204"/>
        <end position="225"/>
    </location>
</feature>
<dbReference type="RefSeq" id="WP_249247884.1">
    <property type="nucleotide sequence ID" value="NZ_JAKIKT010000001.1"/>
</dbReference>
<evidence type="ECO:0000313" key="2">
    <source>
        <dbReference type="EMBL" id="MCL2913096.1"/>
    </source>
</evidence>
<proteinExistence type="predicted"/>
<dbReference type="Proteomes" id="UP001202831">
    <property type="component" value="Unassembled WGS sequence"/>
</dbReference>
<reference evidence="2 3" key="1">
    <citation type="submission" date="2022-01" db="EMBL/GenBank/DDBJ databases">
        <title>Whole genome-based taxonomy of the Shewanellaceae.</title>
        <authorList>
            <person name="Martin-Rodriguez A.J."/>
        </authorList>
    </citation>
    <scope>NUCLEOTIDE SEQUENCE [LARGE SCALE GENOMIC DNA]</scope>
    <source>
        <strain evidence="2 3">DSM 21332</strain>
    </source>
</reference>
<comment type="caution">
    <text evidence="2">The sequence shown here is derived from an EMBL/GenBank/DDBJ whole genome shotgun (WGS) entry which is preliminary data.</text>
</comment>
<keyword evidence="3" id="KW-1185">Reference proteome</keyword>
<name>A0ABT0N5E1_9GAMM</name>
<gene>
    <name evidence="2" type="ORF">L2725_04765</name>
</gene>
<dbReference type="EMBL" id="JAKIKT010000001">
    <property type="protein sequence ID" value="MCL2913096.1"/>
    <property type="molecule type" value="Genomic_DNA"/>
</dbReference>
<sequence length="284" mass="32143">MKPDSLPQKTELSPDKSAEQPIRDLPPELSALLDIIPESSDKEEFASQLLDTLDKLASPSRLSEKIPAGTTKEKLPAVIAKQPDGQQTLHDEQAQMAEDFMQLFADYAPGAIELPLEAIRQLSNADLPVNPDDHPQFDKSLFDMWRQLPSDLQPYIQAFTTMQMAGFEKSAELLQRAFVDRVLIHNNSSFQSLQTEIAKQHGVTQSAAKHSLKGQTSRHSKNRDRKEYALSLYKQKPYDNPSQARTNHYPAIEEYANSIGHPFSSEYQGMKTVYSWFLQELKNK</sequence>
<organism evidence="2 3">
    <name type="scientific">Shewanella corallii</name>
    <dbReference type="NCBI Taxonomy" id="560080"/>
    <lineage>
        <taxon>Bacteria</taxon>
        <taxon>Pseudomonadati</taxon>
        <taxon>Pseudomonadota</taxon>
        <taxon>Gammaproteobacteria</taxon>
        <taxon>Alteromonadales</taxon>
        <taxon>Shewanellaceae</taxon>
        <taxon>Shewanella</taxon>
    </lineage>
</organism>
<accession>A0ABT0N5E1</accession>
<feature type="compositionally biased region" description="Basic and acidic residues" evidence="1">
    <location>
        <begin position="12"/>
        <end position="26"/>
    </location>
</feature>
<evidence type="ECO:0000256" key="1">
    <source>
        <dbReference type="SAM" id="MobiDB-lite"/>
    </source>
</evidence>
<feature type="region of interest" description="Disordered" evidence="1">
    <location>
        <begin position="1"/>
        <end position="26"/>
    </location>
</feature>